<evidence type="ECO:0000256" key="2">
    <source>
        <dbReference type="ARBA" id="ARBA00022801"/>
    </source>
</evidence>
<keyword evidence="8" id="KW-1185">Reference proteome</keyword>
<dbReference type="HOGENOM" id="CLU_001832_5_6_6"/>
<sequence>MSDAGTPLPIDALRADFAQALAAGHVVVTAATGSGKSTRLPVWAREHGRVLVVEPRRLAATSLARFVARTLDTRLGGGVGYAIRLDARHGPDTEVVFATPGIALRWYGEDRLRGFTTVVLDEFHERRWDTDLLLALLQAGASHRLVVTSATIAGARLAQHLSARHLSSEGRSHPVDIEYRAPQPRAMPETRDLARRVAGAVQSTLQAQSGDCLVFLPGKGEIQACYQALKGIGATVLRLHASAPAADQAAALAAPAPDAPPRVILSTNVAETSLTVPGITAVIDSGLERRTHRRNGRTVLSLQPIARASADQRAGRAGRLQPGRCLRLWGHQAPLAAVTPPEIQREDLSDLVLAAACAGARAEALPFPEPLPAPALEQAVAGLRALGALDPQGRATERGHRLFQLPVDTELAHLAVAMPDTESAGFMADLAAALSTGRRWVQPPADPADEDALARALPRRCDATLLVAALRLDKLPGVRVDRASRKEARRLADQLRGLMNLPARPVALEGDPTAAFAAAVRALPRRTYVRRERRRQAMGNGGDELLISDQSRLDPEAEAALCLDEHSVPGRGTRQTVTLGTCLAPVPLQALLDAGLAEATLQAPRLEEGRLLARRSWRYAGRTLHSEDVVPEGAPAREAMAELILADRLLRPAGARLRDDLAAWALYVALGQGQGTVPSPRPWLVEQLTELGVENQEDLQLIEPEDLAFEGVPEWERARFDEHYPRRIQLPDLLLQVHYDVRRRVITVEKVRGSRKRDPQRWELPAWPGWRIKYQRASRVVEVR</sequence>
<dbReference type="PROSITE" id="PS51194">
    <property type="entry name" value="HELICASE_CTER"/>
    <property type="match status" value="1"/>
</dbReference>
<dbReference type="Pfam" id="PF00271">
    <property type="entry name" value="Helicase_C"/>
    <property type="match status" value="1"/>
</dbReference>
<dbReference type="EMBL" id="CP000453">
    <property type="protein sequence ID" value="ABI56822.1"/>
    <property type="molecule type" value="Genomic_DNA"/>
</dbReference>
<dbReference type="InterPro" id="IPR014001">
    <property type="entry name" value="Helicase_ATP-bd"/>
</dbReference>
<evidence type="ECO:0000256" key="1">
    <source>
        <dbReference type="ARBA" id="ARBA00022741"/>
    </source>
</evidence>
<dbReference type="InterPro" id="IPR027417">
    <property type="entry name" value="P-loop_NTPase"/>
</dbReference>
<dbReference type="RefSeq" id="WP_011629217.1">
    <property type="nucleotide sequence ID" value="NC_008340.1"/>
</dbReference>
<dbReference type="AlphaFoldDB" id="Q0A8L5"/>
<dbReference type="Proteomes" id="UP000001962">
    <property type="component" value="Chromosome"/>
</dbReference>
<dbReference type="GO" id="GO:0016787">
    <property type="term" value="F:hydrolase activity"/>
    <property type="evidence" value="ECO:0007669"/>
    <property type="project" value="UniProtKB-KW"/>
</dbReference>
<dbReference type="PANTHER" id="PTHR43519">
    <property type="entry name" value="ATP-DEPENDENT RNA HELICASE HRPB"/>
    <property type="match status" value="1"/>
</dbReference>
<dbReference type="GO" id="GO:0004386">
    <property type="term" value="F:helicase activity"/>
    <property type="evidence" value="ECO:0007669"/>
    <property type="project" value="UniProtKB-KW"/>
</dbReference>
<dbReference type="GO" id="GO:0005524">
    <property type="term" value="F:ATP binding"/>
    <property type="evidence" value="ECO:0007669"/>
    <property type="project" value="UniProtKB-KW"/>
</dbReference>
<organism evidence="7 8">
    <name type="scientific">Alkalilimnicola ehrlichii (strain ATCC BAA-1101 / DSM 17681 / MLHE-1)</name>
    <dbReference type="NCBI Taxonomy" id="187272"/>
    <lineage>
        <taxon>Bacteria</taxon>
        <taxon>Pseudomonadati</taxon>
        <taxon>Pseudomonadota</taxon>
        <taxon>Gammaproteobacteria</taxon>
        <taxon>Chromatiales</taxon>
        <taxon>Ectothiorhodospiraceae</taxon>
        <taxon>Alkalilimnicola</taxon>
    </lineage>
</organism>
<dbReference type="KEGG" id="aeh:Mlg_1473"/>
<dbReference type="eggNOG" id="COG1643">
    <property type="taxonomic scope" value="Bacteria"/>
</dbReference>
<reference evidence="8" key="1">
    <citation type="submission" date="2006-08" db="EMBL/GenBank/DDBJ databases">
        <title>Complete sequence of Alkalilimnicola ehrilichei MLHE-1.</title>
        <authorList>
            <person name="Copeland A."/>
            <person name="Lucas S."/>
            <person name="Lapidus A."/>
            <person name="Barry K."/>
            <person name="Detter J.C."/>
            <person name="Glavina del Rio T."/>
            <person name="Hammon N."/>
            <person name="Israni S."/>
            <person name="Dalin E."/>
            <person name="Tice H."/>
            <person name="Pitluck S."/>
            <person name="Sims D."/>
            <person name="Brettin T."/>
            <person name="Bruce D."/>
            <person name="Han C."/>
            <person name="Tapia R."/>
            <person name="Gilna P."/>
            <person name="Schmutz J."/>
            <person name="Larimer F."/>
            <person name="Land M."/>
            <person name="Hauser L."/>
            <person name="Kyrpides N."/>
            <person name="Mikhailova N."/>
            <person name="Oremland R.S."/>
            <person name="Hoeft S.E."/>
            <person name="Switzer-Blum J."/>
            <person name="Kulp T."/>
            <person name="King G."/>
            <person name="Tabita R."/>
            <person name="Witte B."/>
            <person name="Santini J.M."/>
            <person name="Basu P."/>
            <person name="Hollibaugh J.T."/>
            <person name="Xie G."/>
            <person name="Stolz J.F."/>
            <person name="Richardson P."/>
        </authorList>
    </citation>
    <scope>NUCLEOTIDE SEQUENCE [LARGE SCALE GENOMIC DNA]</scope>
    <source>
        <strain evidence="8">ATCC BAA-1101 / DSM 17681 / MLHE-1</strain>
    </source>
</reference>
<evidence type="ECO:0000259" key="6">
    <source>
        <dbReference type="PROSITE" id="PS51194"/>
    </source>
</evidence>
<accession>Q0A8L5</accession>
<dbReference type="InterPro" id="IPR001650">
    <property type="entry name" value="Helicase_C-like"/>
</dbReference>
<dbReference type="Pfam" id="PF00270">
    <property type="entry name" value="DEAD"/>
    <property type="match status" value="1"/>
</dbReference>
<dbReference type="InterPro" id="IPR011545">
    <property type="entry name" value="DEAD/DEAH_box_helicase_dom"/>
</dbReference>
<dbReference type="CDD" id="cd17917">
    <property type="entry name" value="DEXHc_RHA-like"/>
    <property type="match status" value="1"/>
</dbReference>
<dbReference type="CDD" id="cd18791">
    <property type="entry name" value="SF2_C_RHA"/>
    <property type="match status" value="1"/>
</dbReference>
<dbReference type="SMART" id="SM00847">
    <property type="entry name" value="HA2"/>
    <property type="match status" value="1"/>
</dbReference>
<keyword evidence="2" id="KW-0378">Hydrolase</keyword>
<protein>
    <submittedName>
        <fullName evidence="7">Helicase domain protein</fullName>
    </submittedName>
</protein>
<dbReference type="PANTHER" id="PTHR43519:SF1">
    <property type="entry name" value="ATP-DEPENDENT RNA HELICASE HRPB"/>
    <property type="match status" value="1"/>
</dbReference>
<evidence type="ECO:0000256" key="4">
    <source>
        <dbReference type="ARBA" id="ARBA00022840"/>
    </source>
</evidence>
<evidence type="ECO:0000259" key="5">
    <source>
        <dbReference type="PROSITE" id="PS51192"/>
    </source>
</evidence>
<dbReference type="PROSITE" id="PS51192">
    <property type="entry name" value="HELICASE_ATP_BIND_1"/>
    <property type="match status" value="1"/>
</dbReference>
<feature type="domain" description="Helicase C-terminal" evidence="6">
    <location>
        <begin position="199"/>
        <end position="359"/>
    </location>
</feature>
<dbReference type="Gene3D" id="1.20.120.1080">
    <property type="match status" value="1"/>
</dbReference>
<evidence type="ECO:0000313" key="7">
    <source>
        <dbReference type="EMBL" id="ABI56822.1"/>
    </source>
</evidence>
<dbReference type="InterPro" id="IPR007502">
    <property type="entry name" value="Helicase-assoc_dom"/>
</dbReference>
<feature type="domain" description="Helicase ATP-binding" evidence="5">
    <location>
        <begin position="17"/>
        <end position="170"/>
    </location>
</feature>
<dbReference type="Gene3D" id="3.40.50.300">
    <property type="entry name" value="P-loop containing nucleotide triphosphate hydrolases"/>
    <property type="match status" value="2"/>
</dbReference>
<dbReference type="SMART" id="SM00490">
    <property type="entry name" value="HELICc"/>
    <property type="match status" value="1"/>
</dbReference>
<proteinExistence type="predicted"/>
<keyword evidence="4" id="KW-0067">ATP-binding</keyword>
<keyword evidence="1" id="KW-0547">Nucleotide-binding</keyword>
<keyword evidence="3 7" id="KW-0347">Helicase</keyword>
<evidence type="ECO:0000256" key="3">
    <source>
        <dbReference type="ARBA" id="ARBA00022806"/>
    </source>
</evidence>
<dbReference type="SMART" id="SM00487">
    <property type="entry name" value="DEXDc"/>
    <property type="match status" value="1"/>
</dbReference>
<name>Q0A8L5_ALKEH</name>
<dbReference type="SUPFAM" id="SSF52540">
    <property type="entry name" value="P-loop containing nucleoside triphosphate hydrolases"/>
    <property type="match status" value="1"/>
</dbReference>
<gene>
    <name evidence="7" type="ordered locus">Mlg_1473</name>
</gene>
<evidence type="ECO:0000313" key="8">
    <source>
        <dbReference type="Proteomes" id="UP000001962"/>
    </source>
</evidence>
<dbReference type="GO" id="GO:0003676">
    <property type="term" value="F:nucleic acid binding"/>
    <property type="evidence" value="ECO:0007669"/>
    <property type="project" value="InterPro"/>
</dbReference>